<evidence type="ECO:0000313" key="2">
    <source>
        <dbReference type="Proteomes" id="UP001337655"/>
    </source>
</evidence>
<comment type="caution">
    <text evidence="1">The sequence shown here is derived from an EMBL/GenBank/DDBJ whole genome shotgun (WGS) entry which is preliminary data.</text>
</comment>
<reference evidence="1 2" key="1">
    <citation type="submission" date="2023-08" db="EMBL/GenBank/DDBJ databases">
        <title>Black Yeasts Isolated from many extreme environments.</title>
        <authorList>
            <person name="Coleine C."/>
            <person name="Stajich J.E."/>
            <person name="Selbmann L."/>
        </authorList>
    </citation>
    <scope>NUCLEOTIDE SEQUENCE [LARGE SCALE GENOMIC DNA]</scope>
    <source>
        <strain evidence="1 2">CCFEE 5935</strain>
    </source>
</reference>
<dbReference type="RefSeq" id="XP_064654704.1">
    <property type="nucleotide sequence ID" value="XM_064806888.1"/>
</dbReference>
<dbReference type="GeneID" id="89930992"/>
<dbReference type="AlphaFoldDB" id="A0AAV9NX73"/>
<gene>
    <name evidence="1" type="ORF">LTR77_009662</name>
</gene>
<dbReference type="EMBL" id="JAVRRT010000019">
    <property type="protein sequence ID" value="KAK5164456.1"/>
    <property type="molecule type" value="Genomic_DNA"/>
</dbReference>
<protein>
    <submittedName>
        <fullName evidence="1">Uncharacterized protein</fullName>
    </submittedName>
</protein>
<evidence type="ECO:0000313" key="1">
    <source>
        <dbReference type="EMBL" id="KAK5164456.1"/>
    </source>
</evidence>
<keyword evidence="2" id="KW-1185">Reference proteome</keyword>
<name>A0AAV9NX73_9PEZI</name>
<accession>A0AAV9NX73</accession>
<proteinExistence type="predicted"/>
<sequence>MFGSKGIKRGAKPAEESIDLDRKLEEWTAEFGPEQGKQLHAVVMRETENYEYLKERKTHF</sequence>
<organism evidence="1 2">
    <name type="scientific">Saxophila tyrrhenica</name>
    <dbReference type="NCBI Taxonomy" id="1690608"/>
    <lineage>
        <taxon>Eukaryota</taxon>
        <taxon>Fungi</taxon>
        <taxon>Dikarya</taxon>
        <taxon>Ascomycota</taxon>
        <taxon>Pezizomycotina</taxon>
        <taxon>Dothideomycetes</taxon>
        <taxon>Dothideomycetidae</taxon>
        <taxon>Mycosphaerellales</taxon>
        <taxon>Extremaceae</taxon>
        <taxon>Saxophila</taxon>
    </lineage>
</organism>
<dbReference type="Proteomes" id="UP001337655">
    <property type="component" value="Unassembled WGS sequence"/>
</dbReference>